<accession>A0A9P3UUA1</accession>
<protein>
    <submittedName>
        <fullName evidence="1">Uncharacterized protein</fullName>
    </submittedName>
</protein>
<dbReference type="EMBL" id="BRPK01000017">
    <property type="protein sequence ID" value="GLB44515.1"/>
    <property type="molecule type" value="Genomic_DNA"/>
</dbReference>
<dbReference type="AlphaFoldDB" id="A0A9P3UUA1"/>
<reference evidence="1" key="1">
    <citation type="submission" date="2022-07" db="EMBL/GenBank/DDBJ databases">
        <title>The genome of Lyophyllum shimeji provides insight into the initial evolution of ectomycorrhizal fungal genome.</title>
        <authorList>
            <person name="Kobayashi Y."/>
            <person name="Shibata T."/>
            <person name="Hirakawa H."/>
            <person name="Shigenobu S."/>
            <person name="Nishiyama T."/>
            <person name="Yamada A."/>
            <person name="Hasebe M."/>
            <person name="Kawaguchi M."/>
        </authorList>
    </citation>
    <scope>NUCLEOTIDE SEQUENCE</scope>
    <source>
        <strain evidence="1">AT787</strain>
    </source>
</reference>
<sequence>MLCTLHSSHLVGTSLPAESKFLLVYLERHILVRLLPWDTKFHQDELCPPDYAFICDLRLYTGTRTSKSFMKSYCSNAKIS</sequence>
<gene>
    <name evidence="1" type="ORF">LshimejAT787_1701420</name>
</gene>
<dbReference type="Proteomes" id="UP001063166">
    <property type="component" value="Unassembled WGS sequence"/>
</dbReference>
<organism evidence="1 2">
    <name type="scientific">Lyophyllum shimeji</name>
    <name type="common">Hon-shimeji</name>
    <name type="synonym">Tricholoma shimeji</name>
    <dbReference type="NCBI Taxonomy" id="47721"/>
    <lineage>
        <taxon>Eukaryota</taxon>
        <taxon>Fungi</taxon>
        <taxon>Dikarya</taxon>
        <taxon>Basidiomycota</taxon>
        <taxon>Agaricomycotina</taxon>
        <taxon>Agaricomycetes</taxon>
        <taxon>Agaricomycetidae</taxon>
        <taxon>Agaricales</taxon>
        <taxon>Tricholomatineae</taxon>
        <taxon>Lyophyllaceae</taxon>
        <taxon>Lyophyllum</taxon>
    </lineage>
</organism>
<proteinExistence type="predicted"/>
<name>A0A9P3UUA1_LYOSH</name>
<keyword evidence="2" id="KW-1185">Reference proteome</keyword>
<evidence type="ECO:0000313" key="1">
    <source>
        <dbReference type="EMBL" id="GLB44515.1"/>
    </source>
</evidence>
<comment type="caution">
    <text evidence="1">The sequence shown here is derived from an EMBL/GenBank/DDBJ whole genome shotgun (WGS) entry which is preliminary data.</text>
</comment>
<evidence type="ECO:0000313" key="2">
    <source>
        <dbReference type="Proteomes" id="UP001063166"/>
    </source>
</evidence>